<evidence type="ECO:0000256" key="1">
    <source>
        <dbReference type="ARBA" id="ARBA00004651"/>
    </source>
</evidence>
<gene>
    <name evidence="9" type="ORF">Verru16b_02032</name>
</gene>
<proteinExistence type="predicted"/>
<dbReference type="AlphaFoldDB" id="A0A1D8AVQ3"/>
<dbReference type="EMBL" id="CP016094">
    <property type="protein sequence ID" value="AOS44963.1"/>
    <property type="molecule type" value="Genomic_DNA"/>
</dbReference>
<dbReference type="PANTHER" id="PTHR33908">
    <property type="entry name" value="MANNOSYLTRANSFERASE YKCB-RELATED"/>
    <property type="match status" value="1"/>
</dbReference>
<protein>
    <submittedName>
        <fullName evidence="9">Uncharacterized protein</fullName>
    </submittedName>
</protein>
<keyword evidence="6 8" id="KW-1133">Transmembrane helix</keyword>
<feature type="transmembrane region" description="Helical" evidence="8">
    <location>
        <begin position="110"/>
        <end position="130"/>
    </location>
</feature>
<dbReference type="STRING" id="1838286.Verru16b_02032"/>
<keyword evidence="4" id="KW-0808">Transferase</keyword>
<dbReference type="Proteomes" id="UP000095228">
    <property type="component" value="Chromosome"/>
</dbReference>
<organism evidence="9 10">
    <name type="scientific">Lacunisphaera limnophila</name>
    <dbReference type="NCBI Taxonomy" id="1838286"/>
    <lineage>
        <taxon>Bacteria</taxon>
        <taxon>Pseudomonadati</taxon>
        <taxon>Verrucomicrobiota</taxon>
        <taxon>Opitutia</taxon>
        <taxon>Opitutales</taxon>
        <taxon>Opitutaceae</taxon>
        <taxon>Lacunisphaera</taxon>
    </lineage>
</organism>
<accession>A0A1D8AVQ3</accession>
<dbReference type="KEGG" id="obg:Verru16b_02032"/>
<keyword evidence="2" id="KW-1003">Cell membrane</keyword>
<feature type="transmembrane region" description="Helical" evidence="8">
    <location>
        <begin position="383"/>
        <end position="401"/>
    </location>
</feature>
<evidence type="ECO:0000313" key="9">
    <source>
        <dbReference type="EMBL" id="AOS44963.1"/>
    </source>
</evidence>
<evidence type="ECO:0000256" key="2">
    <source>
        <dbReference type="ARBA" id="ARBA00022475"/>
    </source>
</evidence>
<dbReference type="PANTHER" id="PTHR33908:SF11">
    <property type="entry name" value="MEMBRANE PROTEIN"/>
    <property type="match status" value="1"/>
</dbReference>
<keyword evidence="7 8" id="KW-0472">Membrane</keyword>
<feature type="transmembrane region" description="Helical" evidence="8">
    <location>
        <begin position="240"/>
        <end position="261"/>
    </location>
</feature>
<feature type="transmembrane region" description="Helical" evidence="8">
    <location>
        <begin position="356"/>
        <end position="376"/>
    </location>
</feature>
<dbReference type="GO" id="GO:0009103">
    <property type="term" value="P:lipopolysaccharide biosynthetic process"/>
    <property type="evidence" value="ECO:0007669"/>
    <property type="project" value="UniProtKB-ARBA"/>
</dbReference>
<feature type="transmembrane region" description="Helical" evidence="8">
    <location>
        <begin position="21"/>
        <end position="42"/>
    </location>
</feature>
<sequence length="704" mass="78903">MGSVLFWGVMSSPAADRRESRFLIVLFVLALGFNLYGVTYHWTMGFMAGHEFRQAHTAIVAYHIDQQNNFSLLYETPIFGKPWVSLLLEVPIYEWAVVGLSRLTGLPHVIAARTITAACFYLTLPALWLLLGRLALPKPRRLLVLALVLSAPVYIFYSRAFLMDSMALMASAWWLVAFVRTMDERRWGWLGLAVVAGTLAALVKSAILAVWMVPGAAYGAWLLGRDLRAGAGWRAPLRTLLWGLATVVVALGCLRAWVAYTDPIKAAHASAWIFTSKNLSQGNWGLFDFDALFSAQLWRYLLACWEQAIMSRWMIAALLVAGLALPTARGRVAGAAACFLAAQILFPFAYAYQDYYFYACAVFLHGALGWALLALWDSRLPRWAAGVVMLAVLGAQGATYWRDYRVQQSVVHHGGYPFTDVIRELTPKQTVIIVAGADWAAMSPLYAQRKALMIRNGLEHDHAYLERAFNDLAGEEVSALVVYGPLRQNKDFINKVAERFDLDARAPTFSFVTTADTYLARLYAKGAQLRLKNSRRYPDLTIPPEALAEIPTKGRAQISPAIARDVFINIRPGPYQMDFEFGLDWLGEGAMPVLSAHPNSDLWVRPPPHAKQIRWSYGIFAGAYEKPEARTDGVEFIIHGELPDGTSREIYHRLLDPAQNPADRPDQHEVIAYEPRPEESLRFSTRPHQSSAYDWAYTIRIEVK</sequence>
<keyword evidence="3" id="KW-0328">Glycosyltransferase</keyword>
<dbReference type="GO" id="GO:0016763">
    <property type="term" value="F:pentosyltransferase activity"/>
    <property type="evidence" value="ECO:0007669"/>
    <property type="project" value="TreeGrafter"/>
</dbReference>
<evidence type="ECO:0000256" key="8">
    <source>
        <dbReference type="SAM" id="Phobius"/>
    </source>
</evidence>
<evidence type="ECO:0000256" key="6">
    <source>
        <dbReference type="ARBA" id="ARBA00022989"/>
    </source>
</evidence>
<evidence type="ECO:0000256" key="5">
    <source>
        <dbReference type="ARBA" id="ARBA00022692"/>
    </source>
</evidence>
<reference evidence="9 10" key="1">
    <citation type="submission" date="2016-06" db="EMBL/GenBank/DDBJ databases">
        <title>Three novel species with peptidoglycan cell walls form the new genus Lacunisphaera gen. nov. in the family Opitutaceae of the verrucomicrobial subdivision 4.</title>
        <authorList>
            <person name="Rast P."/>
            <person name="Gloeckner I."/>
            <person name="Jogler M."/>
            <person name="Boedeker C."/>
            <person name="Jeske O."/>
            <person name="Wiegand S."/>
            <person name="Reinhardt R."/>
            <person name="Schumann P."/>
            <person name="Rohde M."/>
            <person name="Spring S."/>
            <person name="Gloeckner F.O."/>
            <person name="Jogler C."/>
        </authorList>
    </citation>
    <scope>NUCLEOTIDE SEQUENCE [LARGE SCALE GENOMIC DNA]</scope>
    <source>
        <strain evidence="9 10">IG16b</strain>
    </source>
</reference>
<evidence type="ECO:0000256" key="7">
    <source>
        <dbReference type="ARBA" id="ARBA00023136"/>
    </source>
</evidence>
<feature type="transmembrane region" description="Helical" evidence="8">
    <location>
        <begin position="189"/>
        <end position="213"/>
    </location>
</feature>
<evidence type="ECO:0000256" key="4">
    <source>
        <dbReference type="ARBA" id="ARBA00022679"/>
    </source>
</evidence>
<feature type="transmembrane region" description="Helical" evidence="8">
    <location>
        <begin position="307"/>
        <end position="325"/>
    </location>
</feature>
<dbReference type="GO" id="GO:0005886">
    <property type="term" value="C:plasma membrane"/>
    <property type="evidence" value="ECO:0007669"/>
    <property type="project" value="UniProtKB-SubCell"/>
</dbReference>
<evidence type="ECO:0000256" key="3">
    <source>
        <dbReference type="ARBA" id="ARBA00022676"/>
    </source>
</evidence>
<evidence type="ECO:0000313" key="10">
    <source>
        <dbReference type="Proteomes" id="UP000095228"/>
    </source>
</evidence>
<feature type="transmembrane region" description="Helical" evidence="8">
    <location>
        <begin position="142"/>
        <end position="160"/>
    </location>
</feature>
<dbReference type="InterPro" id="IPR050297">
    <property type="entry name" value="LipidA_mod_glycosyltrf_83"/>
</dbReference>
<keyword evidence="10" id="KW-1185">Reference proteome</keyword>
<feature type="transmembrane region" description="Helical" evidence="8">
    <location>
        <begin position="166"/>
        <end position="182"/>
    </location>
</feature>
<feature type="transmembrane region" description="Helical" evidence="8">
    <location>
        <begin position="332"/>
        <end position="350"/>
    </location>
</feature>
<name>A0A1D8AVQ3_9BACT</name>
<keyword evidence="5 8" id="KW-0812">Transmembrane</keyword>
<comment type="subcellular location">
    <subcellularLocation>
        <location evidence="1">Cell membrane</location>
        <topology evidence="1">Multi-pass membrane protein</topology>
    </subcellularLocation>
</comment>